<dbReference type="Gene3D" id="1.10.287.1060">
    <property type="entry name" value="ESAT-6-like"/>
    <property type="match status" value="1"/>
</dbReference>
<evidence type="ECO:0000313" key="2">
    <source>
        <dbReference type="EMBL" id="RLK52898.1"/>
    </source>
</evidence>
<name>A0A498CMF7_9MICO</name>
<proteinExistence type="predicted"/>
<dbReference type="Proteomes" id="UP000273158">
    <property type="component" value="Unassembled WGS sequence"/>
</dbReference>
<evidence type="ECO:0000256" key="1">
    <source>
        <dbReference type="SAM" id="Coils"/>
    </source>
</evidence>
<comment type="caution">
    <text evidence="2">The sequence shown here is derived from an EMBL/GenBank/DDBJ whole genome shotgun (WGS) entry which is preliminary data.</text>
</comment>
<feature type="coiled-coil region" evidence="1">
    <location>
        <begin position="136"/>
        <end position="163"/>
    </location>
</feature>
<organism evidence="2 3">
    <name type="scientific">Microbacterium telephonicum</name>
    <dbReference type="NCBI Taxonomy" id="1714841"/>
    <lineage>
        <taxon>Bacteria</taxon>
        <taxon>Bacillati</taxon>
        <taxon>Actinomycetota</taxon>
        <taxon>Actinomycetes</taxon>
        <taxon>Micrococcales</taxon>
        <taxon>Microbacteriaceae</taxon>
        <taxon>Microbacterium</taxon>
    </lineage>
</organism>
<evidence type="ECO:0008006" key="4">
    <source>
        <dbReference type="Google" id="ProtNLM"/>
    </source>
</evidence>
<dbReference type="SUPFAM" id="SSF140453">
    <property type="entry name" value="EsxAB dimer-like"/>
    <property type="match status" value="1"/>
</dbReference>
<sequence>MSAYPALGFDPTRGDVSAIRGFVSQLDKGARSTSEALSLLDTGGDSWEGEAAAAFRDSLDSDFRPQLNDVHDAFASSRDALSTWADELTGFQSRARDLETEAALAAGAVERRTRERTQARTEAMADPIAAAGTTELADADRRVRNAQATLEDVRRRARALESEANARALACAGLLEAGVALIAAYQGSRWDQFTSWVGDVGAAIADGYEWFMDNVMPILEDIIDTIGPIVAVVALFVPALGPLALGLAIASVAIDGLQALRGEEGAAEEFFMGLAGLALGGALGKLGKALGDGTRQVLVPVINGGGGALATAGGGTAAAAGTLTMALRFSPQALQANTMWMATRMTEAHVAGNDLVSAMAQPAVNLVERGRNLIQGNGPRTDQELSDRD</sequence>
<keyword evidence="3" id="KW-1185">Reference proteome</keyword>
<evidence type="ECO:0000313" key="3">
    <source>
        <dbReference type="Proteomes" id="UP000273158"/>
    </source>
</evidence>
<accession>A0A498CMF7</accession>
<dbReference type="EMBL" id="RCDB01000001">
    <property type="protein sequence ID" value="RLK52898.1"/>
    <property type="molecule type" value="Genomic_DNA"/>
</dbReference>
<protein>
    <recommendedName>
        <fullName evidence="4">Type VII secretion system (Wss) protein ESAT-6</fullName>
    </recommendedName>
</protein>
<dbReference type="InterPro" id="IPR036689">
    <property type="entry name" value="ESAT-6-like_sf"/>
</dbReference>
<dbReference type="RefSeq" id="WP_121057678.1">
    <property type="nucleotide sequence ID" value="NZ_RCDB01000001.1"/>
</dbReference>
<reference evidence="2 3" key="1">
    <citation type="journal article" date="2015" name="Stand. Genomic Sci.">
        <title>Genomic Encyclopedia of Bacterial and Archaeal Type Strains, Phase III: the genomes of soil and plant-associated and newly described type strains.</title>
        <authorList>
            <person name="Whitman W.B."/>
            <person name="Woyke T."/>
            <person name="Klenk H.P."/>
            <person name="Zhou Y."/>
            <person name="Lilburn T.G."/>
            <person name="Beck B.J."/>
            <person name="De Vos P."/>
            <person name="Vandamme P."/>
            <person name="Eisen J.A."/>
            <person name="Garrity G."/>
            <person name="Hugenholtz P."/>
            <person name="Kyrpides N.C."/>
        </authorList>
    </citation>
    <scope>NUCLEOTIDE SEQUENCE [LARGE SCALE GENOMIC DNA]</scope>
    <source>
        <strain evidence="2 3">S2T63</strain>
    </source>
</reference>
<dbReference type="OrthoDB" id="3831541at2"/>
<gene>
    <name evidence="2" type="ORF">C7474_0860</name>
</gene>
<dbReference type="AlphaFoldDB" id="A0A498CMF7"/>
<keyword evidence="1" id="KW-0175">Coiled coil</keyword>